<keyword evidence="3" id="KW-1185">Reference proteome</keyword>
<gene>
    <name evidence="2" type="ORF">IMSHALPRED_004474</name>
</gene>
<dbReference type="Proteomes" id="UP000664534">
    <property type="component" value="Unassembled WGS sequence"/>
</dbReference>
<protein>
    <submittedName>
        <fullName evidence="2">Uncharacterized protein</fullName>
    </submittedName>
</protein>
<organism evidence="2 3">
    <name type="scientific">Imshaugia aleurites</name>
    <dbReference type="NCBI Taxonomy" id="172621"/>
    <lineage>
        <taxon>Eukaryota</taxon>
        <taxon>Fungi</taxon>
        <taxon>Dikarya</taxon>
        <taxon>Ascomycota</taxon>
        <taxon>Pezizomycotina</taxon>
        <taxon>Lecanoromycetes</taxon>
        <taxon>OSLEUM clade</taxon>
        <taxon>Lecanoromycetidae</taxon>
        <taxon>Lecanorales</taxon>
        <taxon>Lecanorineae</taxon>
        <taxon>Parmeliaceae</taxon>
        <taxon>Imshaugia</taxon>
    </lineage>
</organism>
<feature type="region of interest" description="Disordered" evidence="1">
    <location>
        <begin position="395"/>
        <end position="440"/>
    </location>
</feature>
<dbReference type="OrthoDB" id="10493819at2759"/>
<dbReference type="EMBL" id="CAJPDT010000213">
    <property type="protein sequence ID" value="CAF9942703.1"/>
    <property type="molecule type" value="Genomic_DNA"/>
</dbReference>
<evidence type="ECO:0000256" key="1">
    <source>
        <dbReference type="SAM" id="MobiDB-lite"/>
    </source>
</evidence>
<proteinExistence type="predicted"/>
<accession>A0A8H3J8F5</accession>
<sequence length="440" mass="49484">MAAFELFLAQLVNETVAAHEKSWFDGTKERLLDLQIMSSFDQELLNEDWWATNGVKLCATISESVQEVLAKRTAGLDKSLGETIRSAFAKGIKDTISGVRKPERNGIVQLDPELIVKPLKLKAQEVQNLHPSTFRAILRHRGMHLAKRKSKSGFQAYDLNADLGDHLKKVSEGFLDRDLRKQACTARNDVIKCIKESFSQLHRDVQTRCTTPETRNNEVLQRCYQVNIRERERCVLHIEKLFKALIEKVIRLPQELIQPEIKDYMSGFYDEVQLFFTDRRAIKSRGEKVPSGVTKIVQEKFEDFLKTEAASMLRHVTGALETALSTVITKTLHTALSTDGANKLDQAISRLQQSYAQGFQSGHRNGGVSSEDIVQLRAIYADVTKESAWLQEVSSQIESKPAPGLKREATMELSSVNKRGRGGSTNTRGASAEDPVEIEE</sequence>
<dbReference type="AlphaFoldDB" id="A0A8H3J8F5"/>
<evidence type="ECO:0000313" key="3">
    <source>
        <dbReference type="Proteomes" id="UP000664534"/>
    </source>
</evidence>
<comment type="caution">
    <text evidence="2">The sequence shown here is derived from an EMBL/GenBank/DDBJ whole genome shotgun (WGS) entry which is preliminary data.</text>
</comment>
<evidence type="ECO:0000313" key="2">
    <source>
        <dbReference type="EMBL" id="CAF9942703.1"/>
    </source>
</evidence>
<name>A0A8H3J8F5_9LECA</name>
<reference evidence="2" key="1">
    <citation type="submission" date="2021-03" db="EMBL/GenBank/DDBJ databases">
        <authorList>
            <person name="Tagirdzhanova G."/>
        </authorList>
    </citation>
    <scope>NUCLEOTIDE SEQUENCE</scope>
</reference>